<evidence type="ECO:0000256" key="1">
    <source>
        <dbReference type="SAM" id="MobiDB-lite"/>
    </source>
</evidence>
<name>A0A7C9EKU2_OPUST</name>
<organism evidence="2">
    <name type="scientific">Opuntia streptacantha</name>
    <name type="common">Prickly pear cactus</name>
    <name type="synonym">Opuntia cardona</name>
    <dbReference type="NCBI Taxonomy" id="393608"/>
    <lineage>
        <taxon>Eukaryota</taxon>
        <taxon>Viridiplantae</taxon>
        <taxon>Streptophyta</taxon>
        <taxon>Embryophyta</taxon>
        <taxon>Tracheophyta</taxon>
        <taxon>Spermatophyta</taxon>
        <taxon>Magnoliopsida</taxon>
        <taxon>eudicotyledons</taxon>
        <taxon>Gunneridae</taxon>
        <taxon>Pentapetalae</taxon>
        <taxon>Caryophyllales</taxon>
        <taxon>Cactineae</taxon>
        <taxon>Cactaceae</taxon>
        <taxon>Opuntioideae</taxon>
        <taxon>Opuntia</taxon>
    </lineage>
</organism>
<feature type="compositionally biased region" description="Low complexity" evidence="1">
    <location>
        <begin position="76"/>
        <end position="91"/>
    </location>
</feature>
<protein>
    <submittedName>
        <fullName evidence="2">Uncharacterized protein</fullName>
    </submittedName>
</protein>
<feature type="compositionally biased region" description="Polar residues" evidence="1">
    <location>
        <begin position="59"/>
        <end position="75"/>
    </location>
</feature>
<dbReference type="EMBL" id="GISG01239808">
    <property type="protein sequence ID" value="MBA4668443.1"/>
    <property type="molecule type" value="Transcribed_RNA"/>
</dbReference>
<dbReference type="AlphaFoldDB" id="A0A7C9EKU2"/>
<accession>A0A7C9EKU2</accession>
<evidence type="ECO:0000313" key="2">
    <source>
        <dbReference type="EMBL" id="MBA4668443.1"/>
    </source>
</evidence>
<sequence>MRNRLVGTITPHPIEARNDWKKVFKQNLCRSFSVNLVRVPALANTWPWIPASLKTLNGRSNERSANAETATSPPTASLSEAALESPSSLSLVCLRSSEGPSPLDENPSNELGPPPKEQTGDVLPPMKNLSGKDEGLSKYPWPQGKITPPDIPTLSAAR</sequence>
<reference evidence="2" key="2">
    <citation type="submission" date="2020-07" db="EMBL/GenBank/DDBJ databases">
        <authorList>
            <person name="Vera ALvarez R."/>
            <person name="Arias-Moreno D.M."/>
            <person name="Jimenez-Jacinto V."/>
            <person name="Jimenez-Bremont J.F."/>
            <person name="Swaminathan K."/>
            <person name="Moose S.P."/>
            <person name="Guerrero-Gonzalez M.L."/>
            <person name="Marino-Ramirez L."/>
            <person name="Landsman D."/>
            <person name="Rodriguez-Kessler M."/>
            <person name="Delgado-Sanchez P."/>
        </authorList>
    </citation>
    <scope>NUCLEOTIDE SEQUENCE</scope>
    <source>
        <tissue evidence="2">Cladode</tissue>
    </source>
</reference>
<proteinExistence type="predicted"/>
<feature type="region of interest" description="Disordered" evidence="1">
    <location>
        <begin position="59"/>
        <end position="158"/>
    </location>
</feature>
<reference evidence="2" key="1">
    <citation type="journal article" date="2013" name="J. Plant Res.">
        <title>Effect of fungi and light on seed germination of three Opuntia species from semiarid lands of central Mexico.</title>
        <authorList>
            <person name="Delgado-Sanchez P."/>
            <person name="Jimenez-Bremont J.F."/>
            <person name="Guerrero-Gonzalez Mde L."/>
            <person name="Flores J."/>
        </authorList>
    </citation>
    <scope>NUCLEOTIDE SEQUENCE</scope>
    <source>
        <tissue evidence="2">Cladode</tissue>
    </source>
</reference>